<evidence type="ECO:0000313" key="2">
    <source>
        <dbReference type="EMBL" id="MFC4404552.1"/>
    </source>
</evidence>
<evidence type="ECO:0000256" key="1">
    <source>
        <dbReference type="SAM" id="MobiDB-lite"/>
    </source>
</evidence>
<sequence length="166" mass="19567">MIYLLLLFSFIIHIVTLIIIRQMKINQQNLLDIEDNVNEQINKLEDTLALYLVEMREENDNFTKELFSMQNKQKRNEQVSDGTKDNKNQSDNIENASSTDTHIKKNDYPDFEPLTQIDKKDIVEQSETGQILHLYNNGYSIEEIAKRMDKGKTEIELLLKFQQKNQ</sequence>
<feature type="region of interest" description="Disordered" evidence="1">
    <location>
        <begin position="70"/>
        <end position="110"/>
    </location>
</feature>
<organism evidence="2 3">
    <name type="scientific">Gracilibacillus xinjiangensis</name>
    <dbReference type="NCBI Taxonomy" id="1193282"/>
    <lineage>
        <taxon>Bacteria</taxon>
        <taxon>Bacillati</taxon>
        <taxon>Bacillota</taxon>
        <taxon>Bacilli</taxon>
        <taxon>Bacillales</taxon>
        <taxon>Bacillaceae</taxon>
        <taxon>Gracilibacillus</taxon>
    </lineage>
</organism>
<dbReference type="Pfam" id="PF19610">
    <property type="entry name" value="DUF6115"/>
    <property type="match status" value="1"/>
</dbReference>
<protein>
    <submittedName>
        <fullName evidence="2">DUF6115 domain-containing protein</fullName>
    </submittedName>
</protein>
<name>A0ABV8WZ22_9BACI</name>
<dbReference type="EMBL" id="JBHSDT010000008">
    <property type="protein sequence ID" value="MFC4404552.1"/>
    <property type="molecule type" value="Genomic_DNA"/>
</dbReference>
<dbReference type="InterPro" id="IPR046118">
    <property type="entry name" value="DUF6115"/>
</dbReference>
<feature type="compositionally biased region" description="Basic and acidic residues" evidence="1">
    <location>
        <begin position="74"/>
        <end position="88"/>
    </location>
</feature>
<reference evidence="3" key="1">
    <citation type="journal article" date="2019" name="Int. J. Syst. Evol. Microbiol.">
        <title>The Global Catalogue of Microorganisms (GCM) 10K type strain sequencing project: providing services to taxonomists for standard genome sequencing and annotation.</title>
        <authorList>
            <consortium name="The Broad Institute Genomics Platform"/>
            <consortium name="The Broad Institute Genome Sequencing Center for Infectious Disease"/>
            <person name="Wu L."/>
            <person name="Ma J."/>
        </authorList>
    </citation>
    <scope>NUCLEOTIDE SEQUENCE [LARGE SCALE GENOMIC DNA]</scope>
    <source>
        <strain evidence="3">CCUG 37865</strain>
    </source>
</reference>
<evidence type="ECO:0000313" key="3">
    <source>
        <dbReference type="Proteomes" id="UP001595882"/>
    </source>
</evidence>
<comment type="caution">
    <text evidence="2">The sequence shown here is derived from an EMBL/GenBank/DDBJ whole genome shotgun (WGS) entry which is preliminary data.</text>
</comment>
<keyword evidence="3" id="KW-1185">Reference proteome</keyword>
<feature type="compositionally biased region" description="Polar residues" evidence="1">
    <location>
        <begin position="89"/>
        <end position="100"/>
    </location>
</feature>
<gene>
    <name evidence="2" type="ORF">ACFOY7_15910</name>
</gene>
<dbReference type="RefSeq" id="WP_390253322.1">
    <property type="nucleotide sequence ID" value="NZ_JBHSDT010000008.1"/>
</dbReference>
<accession>A0ABV8WZ22</accession>
<dbReference type="Proteomes" id="UP001595882">
    <property type="component" value="Unassembled WGS sequence"/>
</dbReference>
<proteinExistence type="predicted"/>